<dbReference type="GO" id="GO:0045944">
    <property type="term" value="P:positive regulation of transcription by RNA polymerase II"/>
    <property type="evidence" value="ECO:0007669"/>
    <property type="project" value="UniProtKB-ARBA"/>
</dbReference>
<keyword evidence="6 7" id="KW-0539">Nucleus</keyword>
<evidence type="ECO:0000256" key="5">
    <source>
        <dbReference type="ARBA" id="ARBA00023163"/>
    </source>
</evidence>
<dbReference type="PANTHER" id="PTHR12881">
    <property type="entry name" value="MEDIATOR OF RNA POLYMERASE II TRANSCRIPTION SUBUNIT 1"/>
    <property type="match status" value="1"/>
</dbReference>
<comment type="function">
    <text evidence="7">Component of the Mediator complex, a coactivator involved in the regulated transcription of nearly all RNA polymerase II-dependent genes. Mediator functions as a bridge to convey information from gene-specific regulatory proteins to the basal RNA polymerase II transcription machinery. Mediator is recruited to promoters by direct interactions with regulatory proteins and serves as a scaffold for the assembly of a functional preinitiation complex with RNA polymerase II and the general transcription factors.</text>
</comment>
<dbReference type="GO" id="GO:0003712">
    <property type="term" value="F:transcription coregulator activity"/>
    <property type="evidence" value="ECO:0007669"/>
    <property type="project" value="InterPro"/>
</dbReference>
<evidence type="ECO:0000256" key="4">
    <source>
        <dbReference type="ARBA" id="ARBA00023159"/>
    </source>
</evidence>
<comment type="subcellular location">
    <subcellularLocation>
        <location evidence="1 7">Nucleus</location>
    </subcellularLocation>
</comment>
<comment type="similarity">
    <text evidence="2 7">Belongs to the Mediator complex subunit 1 family.</text>
</comment>
<protein>
    <recommendedName>
        <fullName evidence="7">Mediator of RNA polymerase II transcription subunit 1</fullName>
    </recommendedName>
    <alternativeName>
        <fullName evidence="7">Mediator complex subunit 1</fullName>
    </alternativeName>
</protein>
<accession>A0A1Y1WY37</accession>
<evidence type="ECO:0000256" key="6">
    <source>
        <dbReference type="ARBA" id="ARBA00023242"/>
    </source>
</evidence>
<dbReference type="AlphaFoldDB" id="A0A1Y1WY37"/>
<dbReference type="GO" id="GO:0016592">
    <property type="term" value="C:mediator complex"/>
    <property type="evidence" value="ECO:0007669"/>
    <property type="project" value="InterPro"/>
</dbReference>
<dbReference type="InterPro" id="IPR051999">
    <property type="entry name" value="Mediator_complex_subunit_1"/>
</dbReference>
<dbReference type="InterPro" id="IPR019680">
    <property type="entry name" value="Mediator_Med1"/>
</dbReference>
<reference evidence="9 10" key="2">
    <citation type="submission" date="2016-08" db="EMBL/GenBank/DDBJ databases">
        <title>Pervasive Adenine N6-methylation of Active Genes in Fungi.</title>
        <authorList>
            <consortium name="DOE Joint Genome Institute"/>
            <person name="Mondo S.J."/>
            <person name="Dannebaum R.O."/>
            <person name="Kuo R.C."/>
            <person name="Labutti K."/>
            <person name="Haridas S."/>
            <person name="Kuo A."/>
            <person name="Salamov A."/>
            <person name="Ahrendt S.R."/>
            <person name="Lipzen A."/>
            <person name="Sullivan W."/>
            <person name="Andreopoulos W.B."/>
            <person name="Clum A."/>
            <person name="Lindquist E."/>
            <person name="Daum C."/>
            <person name="Ramamoorthy G.K."/>
            <person name="Gryganskyi A."/>
            <person name="Culley D."/>
            <person name="Magnuson J.K."/>
            <person name="James T.Y."/>
            <person name="O'Malley M.A."/>
            <person name="Stajich J.E."/>
            <person name="Spatafora J.W."/>
            <person name="Visel A."/>
            <person name="Grigoriev I.V."/>
        </authorList>
    </citation>
    <scope>NUCLEOTIDE SEQUENCE [LARGE SCALE GENOMIC DNA]</scope>
    <source>
        <strain evidence="9 10">S4</strain>
    </source>
</reference>
<name>A0A1Y1WY37_9FUNG</name>
<dbReference type="OrthoDB" id="2119368at2759"/>
<sequence>MENSEEKKIDDILKDIHNDFMDYFENIDIPKEGSTLFHDLNNKKSIYELESDFHQSINLVRESLTKFKETCLQSEKDKKKEDLTLRKLSLILKDQNHNRQISKDWNSTCSDCLEALRQVCKVDKLQIMKKSLIELADDLKLQYFCDPYTKGLCCEKISLFGKTIVIDVGLDKDGNAILIELAPPEKISKIKTIEALLKNNLRDNNIKKFYEILSNIAYLDKHSTDDSDLFHNIQCIENTLTSIYEVESKDRAIPDIIQYGHGYPLISVNRFGPSVIYWGTPSALRQINWIEFSKAEDEEKATVLNLGFYIANITIINTKGNSFFLPKTHKNYIRSASDMAEDGLTTGTVNTPLAELQFITGIQNLTPLSNKSYCLTLDPPIIATSNMEKQILNILHSEDDSNKQCDFVDNNIQMFNSLLFKNNQLSIENLLIHDKFSSVSDFSKIENSFYIKKKNIYPQQYMFNSSKVNGIVVRHIPFTDPSQIYPIYKLLRQQLVFNTLFQSCMDVKDDKTGMPIKNTFEEFHVILEVFIANAPNEMNIIFNHPSKPGLINVTINIPLENPAENLKVQYTEKSLLKNDNQFLGGFTDMQDEKLRSEKLTQVLKLSYNIPLLVHYLMKCL</sequence>
<dbReference type="STRING" id="1754192.A0A1Y1WY37"/>
<evidence type="ECO:0000259" key="8">
    <source>
        <dbReference type="Pfam" id="PF10744"/>
    </source>
</evidence>
<gene>
    <name evidence="9" type="ORF">BCR32DRAFT_270296</name>
</gene>
<feature type="domain" description="Mediator complex subunit Med1" evidence="8">
    <location>
        <begin position="111"/>
        <end position="505"/>
    </location>
</feature>
<evidence type="ECO:0000256" key="1">
    <source>
        <dbReference type="ARBA" id="ARBA00004123"/>
    </source>
</evidence>
<keyword evidence="4 7" id="KW-0010">Activator</keyword>
<reference evidence="9 10" key="1">
    <citation type="submission" date="2016-08" db="EMBL/GenBank/DDBJ databases">
        <title>A Parts List for Fungal Cellulosomes Revealed by Comparative Genomics.</title>
        <authorList>
            <consortium name="DOE Joint Genome Institute"/>
            <person name="Haitjema C.H."/>
            <person name="Gilmore S.P."/>
            <person name="Henske J.K."/>
            <person name="Solomon K.V."/>
            <person name="De Groot R."/>
            <person name="Kuo A."/>
            <person name="Mondo S.J."/>
            <person name="Salamov A.A."/>
            <person name="Labutti K."/>
            <person name="Zhao Z."/>
            <person name="Chiniquy J."/>
            <person name="Barry K."/>
            <person name="Brewer H.M."/>
            <person name="Purvine S.O."/>
            <person name="Wright A.T."/>
            <person name="Boxma B."/>
            <person name="Van Alen T."/>
            <person name="Hackstein J.H."/>
            <person name="Baker S.E."/>
            <person name="Grigoriev I.V."/>
            <person name="O'Malley M.A."/>
        </authorList>
    </citation>
    <scope>NUCLEOTIDE SEQUENCE [LARGE SCALE GENOMIC DNA]</scope>
    <source>
        <strain evidence="9 10">S4</strain>
    </source>
</reference>
<dbReference type="Proteomes" id="UP000193944">
    <property type="component" value="Unassembled WGS sequence"/>
</dbReference>
<evidence type="ECO:0000256" key="2">
    <source>
        <dbReference type="ARBA" id="ARBA00006210"/>
    </source>
</evidence>
<evidence type="ECO:0000313" key="10">
    <source>
        <dbReference type="Proteomes" id="UP000193944"/>
    </source>
</evidence>
<organism evidence="9 10">
    <name type="scientific">Anaeromyces robustus</name>
    <dbReference type="NCBI Taxonomy" id="1754192"/>
    <lineage>
        <taxon>Eukaryota</taxon>
        <taxon>Fungi</taxon>
        <taxon>Fungi incertae sedis</taxon>
        <taxon>Chytridiomycota</taxon>
        <taxon>Chytridiomycota incertae sedis</taxon>
        <taxon>Neocallimastigomycetes</taxon>
        <taxon>Neocallimastigales</taxon>
        <taxon>Neocallimastigaceae</taxon>
        <taxon>Anaeromyces</taxon>
    </lineage>
</organism>
<keyword evidence="10" id="KW-1185">Reference proteome</keyword>
<comment type="caution">
    <text evidence="9">The sequence shown here is derived from an EMBL/GenBank/DDBJ whole genome shotgun (WGS) entry which is preliminary data.</text>
</comment>
<proteinExistence type="inferred from homology"/>
<keyword evidence="5 7" id="KW-0804">Transcription</keyword>
<dbReference type="Pfam" id="PF10744">
    <property type="entry name" value="Med1"/>
    <property type="match status" value="1"/>
</dbReference>
<evidence type="ECO:0000256" key="3">
    <source>
        <dbReference type="ARBA" id="ARBA00023015"/>
    </source>
</evidence>
<dbReference type="PANTHER" id="PTHR12881:SF10">
    <property type="entry name" value="MEDIATOR OF RNA POLYMERASE II TRANSCRIPTION SUBUNIT 1"/>
    <property type="match status" value="1"/>
</dbReference>
<evidence type="ECO:0000313" key="9">
    <source>
        <dbReference type="EMBL" id="ORX78014.1"/>
    </source>
</evidence>
<keyword evidence="3 7" id="KW-0805">Transcription regulation</keyword>
<evidence type="ECO:0000256" key="7">
    <source>
        <dbReference type="RuleBase" id="RU364059"/>
    </source>
</evidence>
<dbReference type="EMBL" id="MCFG01000226">
    <property type="protein sequence ID" value="ORX78014.1"/>
    <property type="molecule type" value="Genomic_DNA"/>
</dbReference>